<reference evidence="7 8" key="1">
    <citation type="submission" date="2018-10" db="EMBL/GenBank/DDBJ databases">
        <authorList>
            <person name="Li J."/>
        </authorList>
    </citation>
    <scope>NUCLEOTIDE SEQUENCE [LARGE SCALE GENOMIC DNA]</scope>
    <source>
        <strain evidence="7 8">CCTCC AB209002</strain>
    </source>
</reference>
<comment type="catalytic activity">
    <reaction evidence="1">
        <text>ATP + protein L-histidine = ADP + protein N-phospho-L-histidine.</text>
        <dbReference type="EC" id="2.7.13.3"/>
    </reaction>
</comment>
<dbReference type="InterPro" id="IPR003594">
    <property type="entry name" value="HATPase_dom"/>
</dbReference>
<comment type="caution">
    <text evidence="7">The sequence shown here is derived from an EMBL/GenBank/DDBJ whole genome shotgun (WGS) entry which is preliminary data.</text>
</comment>
<dbReference type="PANTHER" id="PTHR24421:SF10">
    <property type="entry name" value="NITRATE_NITRITE SENSOR PROTEIN NARQ"/>
    <property type="match status" value="1"/>
</dbReference>
<evidence type="ECO:0000259" key="6">
    <source>
        <dbReference type="Pfam" id="PF02518"/>
    </source>
</evidence>
<proteinExistence type="predicted"/>
<dbReference type="GO" id="GO:0004673">
    <property type="term" value="F:protein histidine kinase activity"/>
    <property type="evidence" value="ECO:0007669"/>
    <property type="project" value="UniProtKB-EC"/>
</dbReference>
<dbReference type="EC" id="2.7.13.3" evidence="2"/>
<dbReference type="EMBL" id="RCUV01000001">
    <property type="protein sequence ID" value="RLP73740.1"/>
    <property type="molecule type" value="Genomic_DNA"/>
</dbReference>
<evidence type="ECO:0000313" key="7">
    <source>
        <dbReference type="EMBL" id="RLP73740.1"/>
    </source>
</evidence>
<keyword evidence="3" id="KW-0808">Transferase</keyword>
<dbReference type="CDD" id="cd16917">
    <property type="entry name" value="HATPase_UhpB-NarQ-NarX-like"/>
    <property type="match status" value="1"/>
</dbReference>
<dbReference type="PANTHER" id="PTHR24421">
    <property type="entry name" value="NITRATE/NITRITE SENSOR PROTEIN NARX-RELATED"/>
    <property type="match status" value="1"/>
</dbReference>
<dbReference type="InterPro" id="IPR050482">
    <property type="entry name" value="Sensor_HK_TwoCompSys"/>
</dbReference>
<keyword evidence="5" id="KW-0902">Two-component regulatory system</keyword>
<dbReference type="OrthoDB" id="227596at2"/>
<name>A0A3L7A162_9MICO</name>
<dbReference type="RefSeq" id="WP_121671290.1">
    <property type="nucleotide sequence ID" value="NZ_BMXM01000002.1"/>
</dbReference>
<keyword evidence="4" id="KW-0418">Kinase</keyword>
<evidence type="ECO:0000256" key="1">
    <source>
        <dbReference type="ARBA" id="ARBA00000085"/>
    </source>
</evidence>
<accession>A0A3L7A162</accession>
<organism evidence="7 8">
    <name type="scientific">Mycetocola manganoxydans</name>
    <dbReference type="NCBI Taxonomy" id="699879"/>
    <lineage>
        <taxon>Bacteria</taxon>
        <taxon>Bacillati</taxon>
        <taxon>Actinomycetota</taxon>
        <taxon>Actinomycetes</taxon>
        <taxon>Micrococcales</taxon>
        <taxon>Microbacteriaceae</taxon>
        <taxon>Mycetocola</taxon>
    </lineage>
</organism>
<evidence type="ECO:0000256" key="5">
    <source>
        <dbReference type="ARBA" id="ARBA00023012"/>
    </source>
</evidence>
<evidence type="ECO:0000313" key="8">
    <source>
        <dbReference type="Proteomes" id="UP000270299"/>
    </source>
</evidence>
<evidence type="ECO:0000256" key="2">
    <source>
        <dbReference type="ARBA" id="ARBA00012438"/>
    </source>
</evidence>
<dbReference type="Proteomes" id="UP000270299">
    <property type="component" value="Unassembled WGS sequence"/>
</dbReference>
<dbReference type="GO" id="GO:0000160">
    <property type="term" value="P:phosphorelay signal transduction system"/>
    <property type="evidence" value="ECO:0007669"/>
    <property type="project" value="UniProtKB-KW"/>
</dbReference>
<evidence type="ECO:0000256" key="4">
    <source>
        <dbReference type="ARBA" id="ARBA00022777"/>
    </source>
</evidence>
<dbReference type="SUPFAM" id="SSF55874">
    <property type="entry name" value="ATPase domain of HSP90 chaperone/DNA topoisomerase II/histidine kinase"/>
    <property type="match status" value="1"/>
</dbReference>
<gene>
    <name evidence="7" type="ORF">D9V29_00090</name>
</gene>
<dbReference type="Pfam" id="PF02518">
    <property type="entry name" value="HATPase_c"/>
    <property type="match status" value="1"/>
</dbReference>
<evidence type="ECO:0000256" key="3">
    <source>
        <dbReference type="ARBA" id="ARBA00022679"/>
    </source>
</evidence>
<dbReference type="Gene3D" id="3.30.565.10">
    <property type="entry name" value="Histidine kinase-like ATPase, C-terminal domain"/>
    <property type="match status" value="1"/>
</dbReference>
<protein>
    <recommendedName>
        <fullName evidence="2">histidine kinase</fullName>
        <ecNumber evidence="2">2.7.13.3</ecNumber>
    </recommendedName>
</protein>
<keyword evidence="8" id="KW-1185">Reference proteome</keyword>
<dbReference type="AlphaFoldDB" id="A0A3L7A162"/>
<sequence length="106" mass="11071">MDYSVSIARQPSAAMQLALYRIVQESLTNVLRHAQATRAHVELAQDDAGIRLAISDNGAGAAAARSDAGNGILGMTERAELLGGTLTAGNRRDGGFQVTVLLPEVP</sequence>
<dbReference type="InterPro" id="IPR036890">
    <property type="entry name" value="HATPase_C_sf"/>
</dbReference>
<feature type="domain" description="Histidine kinase/HSP90-like ATPase" evidence="6">
    <location>
        <begin position="16"/>
        <end position="104"/>
    </location>
</feature>